<keyword evidence="1" id="KW-0472">Membrane</keyword>
<keyword evidence="3" id="KW-1185">Reference proteome</keyword>
<feature type="transmembrane region" description="Helical" evidence="1">
    <location>
        <begin position="37"/>
        <end position="56"/>
    </location>
</feature>
<organism evidence="2 3">
    <name type="scientific">Gymnopilus junonius</name>
    <name type="common">Spectacular rustgill mushroom</name>
    <name type="synonym">Gymnopilus spectabilis subsp. junonius</name>
    <dbReference type="NCBI Taxonomy" id="109634"/>
    <lineage>
        <taxon>Eukaryota</taxon>
        <taxon>Fungi</taxon>
        <taxon>Dikarya</taxon>
        <taxon>Basidiomycota</taxon>
        <taxon>Agaricomycotina</taxon>
        <taxon>Agaricomycetes</taxon>
        <taxon>Agaricomycetidae</taxon>
        <taxon>Agaricales</taxon>
        <taxon>Agaricineae</taxon>
        <taxon>Hymenogastraceae</taxon>
        <taxon>Gymnopilus</taxon>
    </lineage>
</organism>
<comment type="caution">
    <text evidence="2">The sequence shown here is derived from an EMBL/GenBank/DDBJ whole genome shotgun (WGS) entry which is preliminary data.</text>
</comment>
<evidence type="ECO:0000313" key="3">
    <source>
        <dbReference type="Proteomes" id="UP000724874"/>
    </source>
</evidence>
<evidence type="ECO:0000256" key="1">
    <source>
        <dbReference type="SAM" id="Phobius"/>
    </source>
</evidence>
<reference evidence="2" key="1">
    <citation type="submission" date="2020-11" db="EMBL/GenBank/DDBJ databases">
        <authorList>
            <consortium name="DOE Joint Genome Institute"/>
            <person name="Ahrendt S."/>
            <person name="Riley R."/>
            <person name="Andreopoulos W."/>
            <person name="LaButti K."/>
            <person name="Pangilinan J."/>
            <person name="Ruiz-duenas F.J."/>
            <person name="Barrasa J.M."/>
            <person name="Sanchez-Garcia M."/>
            <person name="Camarero S."/>
            <person name="Miyauchi S."/>
            <person name="Serrano A."/>
            <person name="Linde D."/>
            <person name="Babiker R."/>
            <person name="Drula E."/>
            <person name="Ayuso-Fernandez I."/>
            <person name="Pacheco R."/>
            <person name="Padilla G."/>
            <person name="Ferreira P."/>
            <person name="Barriuso J."/>
            <person name="Kellner H."/>
            <person name="Castanera R."/>
            <person name="Alfaro M."/>
            <person name="Ramirez L."/>
            <person name="Pisabarro A.G."/>
            <person name="Kuo A."/>
            <person name="Tritt A."/>
            <person name="Lipzen A."/>
            <person name="He G."/>
            <person name="Yan M."/>
            <person name="Ng V."/>
            <person name="Cullen D."/>
            <person name="Martin F."/>
            <person name="Rosso M.-N."/>
            <person name="Henrissat B."/>
            <person name="Hibbett D."/>
            <person name="Martinez A.T."/>
            <person name="Grigoriev I.V."/>
        </authorList>
    </citation>
    <scope>NUCLEOTIDE SEQUENCE</scope>
    <source>
        <strain evidence="2">AH 44721</strain>
    </source>
</reference>
<protein>
    <submittedName>
        <fullName evidence="2">Uncharacterized protein</fullName>
    </submittedName>
</protein>
<dbReference type="Proteomes" id="UP000724874">
    <property type="component" value="Unassembled WGS sequence"/>
</dbReference>
<evidence type="ECO:0000313" key="2">
    <source>
        <dbReference type="EMBL" id="KAF8886051.1"/>
    </source>
</evidence>
<accession>A0A9P5NHU2</accession>
<sequence length="86" mass="10089">MSLGASHVAILRCGVNRCQFPLIHHFTSFRFDFRLRLRLPLFFGSWFFKASCIMGLCLVMHRFLFSCSSFCAHFTFAFTFALFLDF</sequence>
<name>A0A9P5NHU2_GYMJU</name>
<dbReference type="EMBL" id="JADNYJ010000098">
    <property type="protein sequence ID" value="KAF8886051.1"/>
    <property type="molecule type" value="Genomic_DNA"/>
</dbReference>
<keyword evidence="1" id="KW-1133">Transmembrane helix</keyword>
<gene>
    <name evidence="2" type="ORF">CPB84DRAFT_1787852</name>
</gene>
<dbReference type="AlphaFoldDB" id="A0A9P5NHU2"/>
<proteinExistence type="predicted"/>
<keyword evidence="1" id="KW-0812">Transmembrane</keyword>
<feature type="transmembrane region" description="Helical" evidence="1">
    <location>
        <begin position="63"/>
        <end position="84"/>
    </location>
</feature>